<keyword evidence="2" id="KW-1185">Reference proteome</keyword>
<name>A0ABV6N839_9PSEU</name>
<dbReference type="EMBL" id="JBHLUD010000019">
    <property type="protein sequence ID" value="MFC0548713.1"/>
    <property type="molecule type" value="Genomic_DNA"/>
</dbReference>
<gene>
    <name evidence="1" type="ORF">ACFFH7_44900</name>
</gene>
<proteinExistence type="predicted"/>
<dbReference type="Proteomes" id="UP001589810">
    <property type="component" value="Unassembled WGS sequence"/>
</dbReference>
<organism evidence="1 2">
    <name type="scientific">Kutzneria chonburiensis</name>
    <dbReference type="NCBI Taxonomy" id="1483604"/>
    <lineage>
        <taxon>Bacteria</taxon>
        <taxon>Bacillati</taxon>
        <taxon>Actinomycetota</taxon>
        <taxon>Actinomycetes</taxon>
        <taxon>Pseudonocardiales</taxon>
        <taxon>Pseudonocardiaceae</taxon>
        <taxon>Kutzneria</taxon>
    </lineage>
</organism>
<accession>A0ABV6N839</accession>
<dbReference type="RefSeq" id="WP_273941874.1">
    <property type="nucleotide sequence ID" value="NZ_CP097263.1"/>
</dbReference>
<comment type="caution">
    <text evidence="1">The sequence shown here is derived from an EMBL/GenBank/DDBJ whole genome shotgun (WGS) entry which is preliminary data.</text>
</comment>
<sequence length="78" mass="8566">MFSERVVERYRFTCARCGEHSDDVYQATHVTDAFGDTFSYYSHGGYPCEAPAAEETMCPGCHCGPVHVGLLSRVALAT</sequence>
<reference evidence="1 2" key="1">
    <citation type="submission" date="2024-09" db="EMBL/GenBank/DDBJ databases">
        <authorList>
            <person name="Sun Q."/>
            <person name="Mori K."/>
        </authorList>
    </citation>
    <scope>NUCLEOTIDE SEQUENCE [LARGE SCALE GENOMIC DNA]</scope>
    <source>
        <strain evidence="1 2">TBRC 1432</strain>
    </source>
</reference>
<evidence type="ECO:0000313" key="2">
    <source>
        <dbReference type="Proteomes" id="UP001589810"/>
    </source>
</evidence>
<evidence type="ECO:0000313" key="1">
    <source>
        <dbReference type="EMBL" id="MFC0548713.1"/>
    </source>
</evidence>
<protein>
    <submittedName>
        <fullName evidence="1">Uncharacterized protein</fullName>
    </submittedName>
</protein>